<dbReference type="RefSeq" id="XP_007929443.1">
    <property type="nucleotide sequence ID" value="XM_007931252.1"/>
</dbReference>
<sequence>MDTRCEAKQPTENYLRQPDDRDSPSQWLKSAATTGVVDARSQEPKLARTAGEDHGASRQMQPTSRKSVCEASVSNARLGQDRWRALRDAESRFRLTSDRKHDGVSTFRCFNESLTDALWRLVAIEVVEVWFENAETRLRSYDREPEAWQHDISCIQEHDNNSWRTAREARKVARLPILEMLPDTQEHSSESVQDLFKTIIDLLRQSSPVPELRVPSRSPSNPPRLSVEASSSRKASPSPNGRKRYYTLILEGSRHEDAQPPRSIPERSPLRLVANGPRNGRSGKAMLVNENALHDGERGGGSEEQSCGNGQGAEGFEGRLAKHRLQDNSTSAAAIDIAWPDLDLLLAFVGPEASAAFAPALPMAASARYGSESTVSGVKRVFIAQRHEISCVV</sequence>
<organism evidence="2 3">
    <name type="scientific">Pseudocercospora fijiensis (strain CIRAD86)</name>
    <name type="common">Black leaf streak disease fungus</name>
    <name type="synonym">Mycosphaerella fijiensis</name>
    <dbReference type="NCBI Taxonomy" id="383855"/>
    <lineage>
        <taxon>Eukaryota</taxon>
        <taxon>Fungi</taxon>
        <taxon>Dikarya</taxon>
        <taxon>Ascomycota</taxon>
        <taxon>Pezizomycotina</taxon>
        <taxon>Dothideomycetes</taxon>
        <taxon>Dothideomycetidae</taxon>
        <taxon>Mycosphaerellales</taxon>
        <taxon>Mycosphaerellaceae</taxon>
        <taxon>Pseudocercospora</taxon>
    </lineage>
</organism>
<evidence type="ECO:0000256" key="1">
    <source>
        <dbReference type="SAM" id="MobiDB-lite"/>
    </source>
</evidence>
<feature type="compositionally biased region" description="Polar residues" evidence="1">
    <location>
        <begin position="24"/>
        <end position="33"/>
    </location>
</feature>
<feature type="compositionally biased region" description="Basic and acidic residues" evidence="1">
    <location>
        <begin position="252"/>
        <end position="269"/>
    </location>
</feature>
<proteinExistence type="predicted"/>
<feature type="region of interest" description="Disordered" evidence="1">
    <location>
        <begin position="209"/>
        <end position="315"/>
    </location>
</feature>
<dbReference type="HOGENOM" id="CLU_702326_0_0_1"/>
<dbReference type="EMBL" id="KB446561">
    <property type="protein sequence ID" value="EME80541.1"/>
    <property type="molecule type" value="Genomic_DNA"/>
</dbReference>
<feature type="compositionally biased region" description="Polar residues" evidence="1">
    <location>
        <begin position="228"/>
        <end position="239"/>
    </location>
</feature>
<feature type="compositionally biased region" description="Low complexity" evidence="1">
    <location>
        <begin position="212"/>
        <end position="227"/>
    </location>
</feature>
<dbReference type="Proteomes" id="UP000016932">
    <property type="component" value="Unassembled WGS sequence"/>
</dbReference>
<evidence type="ECO:0000313" key="3">
    <source>
        <dbReference type="Proteomes" id="UP000016932"/>
    </source>
</evidence>
<feature type="compositionally biased region" description="Basic and acidic residues" evidence="1">
    <location>
        <begin position="292"/>
        <end position="301"/>
    </location>
</feature>
<dbReference type="GeneID" id="19333752"/>
<dbReference type="OrthoDB" id="10641534at2759"/>
<evidence type="ECO:0000313" key="2">
    <source>
        <dbReference type="EMBL" id="EME80541.1"/>
    </source>
</evidence>
<accession>M3A7E5</accession>
<feature type="compositionally biased region" description="Basic and acidic residues" evidence="1">
    <location>
        <begin position="40"/>
        <end position="56"/>
    </location>
</feature>
<dbReference type="VEuPathDB" id="FungiDB:MYCFIDRAFT_177484"/>
<protein>
    <submittedName>
        <fullName evidence="2">Uncharacterized protein</fullName>
    </submittedName>
</protein>
<feature type="region of interest" description="Disordered" evidence="1">
    <location>
        <begin position="1"/>
        <end position="66"/>
    </location>
</feature>
<name>M3A7E5_PSEFD</name>
<gene>
    <name evidence="2" type="ORF">MYCFIDRAFT_177484</name>
</gene>
<reference evidence="2 3" key="1">
    <citation type="journal article" date="2012" name="PLoS Pathog.">
        <title>Diverse lifestyles and strategies of plant pathogenesis encoded in the genomes of eighteen Dothideomycetes fungi.</title>
        <authorList>
            <person name="Ohm R.A."/>
            <person name="Feau N."/>
            <person name="Henrissat B."/>
            <person name="Schoch C.L."/>
            <person name="Horwitz B.A."/>
            <person name="Barry K.W."/>
            <person name="Condon B.J."/>
            <person name="Copeland A.C."/>
            <person name="Dhillon B."/>
            <person name="Glaser F."/>
            <person name="Hesse C.N."/>
            <person name="Kosti I."/>
            <person name="LaButti K."/>
            <person name="Lindquist E.A."/>
            <person name="Lucas S."/>
            <person name="Salamov A.A."/>
            <person name="Bradshaw R.E."/>
            <person name="Ciuffetti L."/>
            <person name="Hamelin R.C."/>
            <person name="Kema G.H.J."/>
            <person name="Lawrence C."/>
            <person name="Scott J.A."/>
            <person name="Spatafora J.W."/>
            <person name="Turgeon B.G."/>
            <person name="de Wit P.J.G.M."/>
            <person name="Zhong S."/>
            <person name="Goodwin S.B."/>
            <person name="Grigoriev I.V."/>
        </authorList>
    </citation>
    <scope>NUCLEOTIDE SEQUENCE [LARGE SCALE GENOMIC DNA]</scope>
    <source>
        <strain evidence="2 3">CIRAD86</strain>
    </source>
</reference>
<dbReference type="AlphaFoldDB" id="M3A7E5"/>
<keyword evidence="3" id="KW-1185">Reference proteome</keyword>
<dbReference type="KEGG" id="pfj:MYCFIDRAFT_177484"/>